<comment type="caution">
    <text evidence="3">The sequence shown here is derived from an EMBL/GenBank/DDBJ whole genome shotgun (WGS) entry which is preliminary data.</text>
</comment>
<organism evidence="3 4">
    <name type="scientific">Cohnella suwonensis</name>
    <dbReference type="NCBI Taxonomy" id="696072"/>
    <lineage>
        <taxon>Bacteria</taxon>
        <taxon>Bacillati</taxon>
        <taxon>Bacillota</taxon>
        <taxon>Bacilli</taxon>
        <taxon>Bacillales</taxon>
        <taxon>Paenibacillaceae</taxon>
        <taxon>Cohnella</taxon>
    </lineage>
</organism>
<gene>
    <name evidence="3" type="ORF">ACFPPD_15770</name>
</gene>
<dbReference type="RefSeq" id="WP_209750968.1">
    <property type="nucleotide sequence ID" value="NZ_JBHSMH010000054.1"/>
</dbReference>
<dbReference type="Proteomes" id="UP001596105">
    <property type="component" value="Unassembled WGS sequence"/>
</dbReference>
<evidence type="ECO:0000256" key="1">
    <source>
        <dbReference type="SAM" id="Coils"/>
    </source>
</evidence>
<keyword evidence="1" id="KW-0175">Coiled coil</keyword>
<feature type="chain" id="PRO_5046203937" description="Lipoprotein" evidence="2">
    <location>
        <begin position="21"/>
        <end position="201"/>
    </location>
</feature>
<evidence type="ECO:0000313" key="3">
    <source>
        <dbReference type="EMBL" id="MFC5470165.1"/>
    </source>
</evidence>
<dbReference type="EMBL" id="JBHSMH010000054">
    <property type="protein sequence ID" value="MFC5470165.1"/>
    <property type="molecule type" value="Genomic_DNA"/>
</dbReference>
<evidence type="ECO:0000256" key="2">
    <source>
        <dbReference type="SAM" id="SignalP"/>
    </source>
</evidence>
<name>A0ABW0LWC3_9BACL</name>
<feature type="coiled-coil region" evidence="1">
    <location>
        <begin position="43"/>
        <end position="70"/>
    </location>
</feature>
<feature type="signal peptide" evidence="2">
    <location>
        <begin position="1"/>
        <end position="20"/>
    </location>
</feature>
<dbReference type="PROSITE" id="PS51257">
    <property type="entry name" value="PROKAR_LIPOPROTEIN"/>
    <property type="match status" value="1"/>
</dbReference>
<evidence type="ECO:0008006" key="5">
    <source>
        <dbReference type="Google" id="ProtNLM"/>
    </source>
</evidence>
<keyword evidence="2" id="KW-0732">Signal</keyword>
<proteinExistence type="predicted"/>
<accession>A0ABW0LWC3</accession>
<evidence type="ECO:0000313" key="4">
    <source>
        <dbReference type="Proteomes" id="UP001596105"/>
    </source>
</evidence>
<keyword evidence="4" id="KW-1185">Reference proteome</keyword>
<sequence length="201" mass="22385">MKRNLFIMNALLLAVLLAGCDQYSKGNVKLSDTSKESMAATPNVEVNDKITQLQQELTKVTAELKEKDAQIIALQNSANQSNIVKDQFMIMQEKEAKMFQAAKEISAGNLPVKKDFGDPERNKILASIDYNSLDLADNEILLYVSVGYENEKVDETKPLTVNLTGYIHDDNPEAITGLRQMSLTIEKKNGKWVVTNFAKGN</sequence>
<reference evidence="4" key="1">
    <citation type="journal article" date="2019" name="Int. J. Syst. Evol. Microbiol.">
        <title>The Global Catalogue of Microorganisms (GCM) 10K type strain sequencing project: providing services to taxonomists for standard genome sequencing and annotation.</title>
        <authorList>
            <consortium name="The Broad Institute Genomics Platform"/>
            <consortium name="The Broad Institute Genome Sequencing Center for Infectious Disease"/>
            <person name="Wu L."/>
            <person name="Ma J."/>
        </authorList>
    </citation>
    <scope>NUCLEOTIDE SEQUENCE [LARGE SCALE GENOMIC DNA]</scope>
    <source>
        <strain evidence="4">CCUG 57113</strain>
    </source>
</reference>
<protein>
    <recommendedName>
        <fullName evidence="5">Lipoprotein</fullName>
    </recommendedName>
</protein>